<keyword evidence="1" id="KW-0479">Metal-binding</keyword>
<gene>
    <name evidence="2" type="ORF">G7070_04380</name>
</gene>
<name>A0A6G7Y4A3_9ACTN</name>
<protein>
    <recommendedName>
        <fullName evidence="4">Leucyl aminopeptidase (Aminopeptidase T)</fullName>
    </recommendedName>
</protein>
<dbReference type="PANTHER" id="PTHR34448:SF1">
    <property type="entry name" value="BLL6088 PROTEIN"/>
    <property type="match status" value="1"/>
</dbReference>
<dbReference type="InterPro" id="IPR058739">
    <property type="entry name" value="NicX"/>
</dbReference>
<sequence length="355" mass="38504">MEVTNRVESRNEYLAFEAFVGARKLIEEIMCVQPGENVLITTDTSSDMRVAELLGGAARAVGAHPVIVRYETRWQSAVEPPAPVAGAALGADVWIELQLGYIMHSNAFRAAMERGTRYTCLTGLDVQMLVDTVAKVDYAGVRELGDKLVELMSAGEEIRITSENGMDITGRTGDRPIHVRGIPADKPGMSVMLAGQISWNPLEETQNGTIVFDGAAWPPDENGLIANPITLTVENGVVTSITGEGRDAAVFRAWMESQDDPNMFRIAHWSLGYNPGVTRSTGRIVEDERVFGCVEFGIGTKGAWIGGEPWVAPAHTDGSNVRPSIYVDGVAIEENGKYVHPELVEICRRLGVGGY</sequence>
<reference evidence="2 3" key="1">
    <citation type="submission" date="2020-03" db="EMBL/GenBank/DDBJ databases">
        <title>Propioniciclava sp. nov., isolated from Hydrophilus acuminatus.</title>
        <authorList>
            <person name="Hyun D.-W."/>
            <person name="Bae J.-W."/>
        </authorList>
    </citation>
    <scope>NUCLEOTIDE SEQUENCE [LARGE SCALE GENOMIC DNA]</scope>
    <source>
        <strain evidence="2 3">HDW11</strain>
    </source>
</reference>
<dbReference type="AlphaFoldDB" id="A0A6G7Y4A3"/>
<dbReference type="EMBL" id="CP049865">
    <property type="protein sequence ID" value="QIK71645.1"/>
    <property type="molecule type" value="Genomic_DNA"/>
</dbReference>
<evidence type="ECO:0000256" key="1">
    <source>
        <dbReference type="ARBA" id="ARBA00022723"/>
    </source>
</evidence>
<dbReference type="KEGG" id="prv:G7070_04380"/>
<dbReference type="Proteomes" id="UP000501058">
    <property type="component" value="Chromosome"/>
</dbReference>
<accession>A0A6G7Y4A3</accession>
<organism evidence="2 3">
    <name type="scientific">Propioniciclava coleopterorum</name>
    <dbReference type="NCBI Taxonomy" id="2714937"/>
    <lineage>
        <taxon>Bacteria</taxon>
        <taxon>Bacillati</taxon>
        <taxon>Actinomycetota</taxon>
        <taxon>Actinomycetes</taxon>
        <taxon>Propionibacteriales</taxon>
        <taxon>Propionibacteriaceae</taxon>
        <taxon>Propioniciclava</taxon>
    </lineage>
</organism>
<dbReference type="Pfam" id="PF26233">
    <property type="entry name" value="NicX"/>
    <property type="match status" value="1"/>
</dbReference>
<dbReference type="RefSeq" id="WP_166232251.1">
    <property type="nucleotide sequence ID" value="NZ_CP049865.1"/>
</dbReference>
<evidence type="ECO:0000313" key="2">
    <source>
        <dbReference type="EMBL" id="QIK71645.1"/>
    </source>
</evidence>
<dbReference type="PANTHER" id="PTHR34448">
    <property type="entry name" value="AMINOPEPTIDASE"/>
    <property type="match status" value="1"/>
</dbReference>
<evidence type="ECO:0008006" key="4">
    <source>
        <dbReference type="Google" id="ProtNLM"/>
    </source>
</evidence>
<keyword evidence="3" id="KW-1185">Reference proteome</keyword>
<dbReference type="GO" id="GO:0046872">
    <property type="term" value="F:metal ion binding"/>
    <property type="evidence" value="ECO:0007669"/>
    <property type="project" value="UniProtKB-KW"/>
</dbReference>
<dbReference type="SUPFAM" id="SSF144052">
    <property type="entry name" value="Thermophilic metalloprotease-like"/>
    <property type="match status" value="1"/>
</dbReference>
<evidence type="ECO:0000313" key="3">
    <source>
        <dbReference type="Proteomes" id="UP000501058"/>
    </source>
</evidence>
<proteinExistence type="predicted"/>
<dbReference type="InterPro" id="IPR052170">
    <property type="entry name" value="M29_Exopeptidase"/>
</dbReference>